<dbReference type="GO" id="GO:0043215">
    <property type="term" value="P:daunorubicin transport"/>
    <property type="evidence" value="ECO:0007669"/>
    <property type="project" value="InterPro"/>
</dbReference>
<dbReference type="SUPFAM" id="SSF52540">
    <property type="entry name" value="P-loop containing nucleoside triphosphate hydrolases"/>
    <property type="match status" value="1"/>
</dbReference>
<comment type="subcellular location">
    <subcellularLocation>
        <location evidence="1">Cell membrane</location>
        <topology evidence="1">Peripheral membrane protein</topology>
        <orientation evidence="1">Cytoplasmic side</orientation>
    </subcellularLocation>
</comment>
<comment type="caution">
    <text evidence="10">The sequence shown here is derived from an EMBL/GenBank/DDBJ whole genome shotgun (WGS) entry which is preliminary data.</text>
</comment>
<evidence type="ECO:0000256" key="2">
    <source>
        <dbReference type="ARBA" id="ARBA00022448"/>
    </source>
</evidence>
<dbReference type="Pfam" id="PF13732">
    <property type="entry name" value="DrrA1-3_C"/>
    <property type="match status" value="1"/>
</dbReference>
<protein>
    <submittedName>
        <fullName evidence="10">Daunorubicin/doxorubicin resistance ABC transporter ATP-binding protein DrrA</fullName>
    </submittedName>
</protein>
<dbReference type="SMART" id="SM00382">
    <property type="entry name" value="AAA"/>
    <property type="match status" value="1"/>
</dbReference>
<evidence type="ECO:0000313" key="11">
    <source>
        <dbReference type="Proteomes" id="UP000178444"/>
    </source>
</evidence>
<evidence type="ECO:0000259" key="9">
    <source>
        <dbReference type="PROSITE" id="PS50893"/>
    </source>
</evidence>
<keyword evidence="6" id="KW-1278">Translocase</keyword>
<evidence type="ECO:0000256" key="8">
    <source>
        <dbReference type="ARBA" id="ARBA00049985"/>
    </source>
</evidence>
<dbReference type="NCBIfam" id="TIGR01188">
    <property type="entry name" value="drrA"/>
    <property type="match status" value="1"/>
</dbReference>
<proteinExistence type="inferred from homology"/>
<evidence type="ECO:0000256" key="1">
    <source>
        <dbReference type="ARBA" id="ARBA00004413"/>
    </source>
</evidence>
<dbReference type="InterPro" id="IPR003439">
    <property type="entry name" value="ABC_transporter-like_ATP-bd"/>
</dbReference>
<evidence type="ECO:0000256" key="6">
    <source>
        <dbReference type="ARBA" id="ARBA00022967"/>
    </source>
</evidence>
<dbReference type="AlphaFoldDB" id="A0A1F8GQQ3"/>
<gene>
    <name evidence="10" type="ORF">A2941_01290</name>
</gene>
<reference evidence="10 11" key="1">
    <citation type="journal article" date="2016" name="Nat. Commun.">
        <title>Thousands of microbial genomes shed light on interconnected biogeochemical processes in an aquifer system.</title>
        <authorList>
            <person name="Anantharaman K."/>
            <person name="Brown C.T."/>
            <person name="Hug L.A."/>
            <person name="Sharon I."/>
            <person name="Castelle C.J."/>
            <person name="Probst A.J."/>
            <person name="Thomas B.C."/>
            <person name="Singh A."/>
            <person name="Wilkins M.J."/>
            <person name="Karaoz U."/>
            <person name="Brodie E.L."/>
            <person name="Williams K.H."/>
            <person name="Hubbard S.S."/>
            <person name="Banfield J.F."/>
        </authorList>
    </citation>
    <scope>NUCLEOTIDE SEQUENCE [LARGE SCALE GENOMIC DNA]</scope>
</reference>
<accession>A0A1F8GQQ3</accession>
<dbReference type="InterPro" id="IPR003593">
    <property type="entry name" value="AAA+_ATPase"/>
</dbReference>
<dbReference type="InterPro" id="IPR050763">
    <property type="entry name" value="ABC_transporter_ATP-binding"/>
</dbReference>
<evidence type="ECO:0000313" key="10">
    <source>
        <dbReference type="EMBL" id="OGN27703.1"/>
    </source>
</evidence>
<dbReference type="InterPro" id="IPR025302">
    <property type="entry name" value="DrrA1/2-like_C"/>
</dbReference>
<name>A0A1F8GQQ3_9BACT</name>
<keyword evidence="3" id="KW-1003">Cell membrane</keyword>
<dbReference type="Gene3D" id="3.40.50.300">
    <property type="entry name" value="P-loop containing nucleotide triphosphate hydrolases"/>
    <property type="match status" value="1"/>
</dbReference>
<keyword evidence="4" id="KW-0547">Nucleotide-binding</keyword>
<keyword evidence="2" id="KW-0813">Transport</keyword>
<organism evidence="10 11">
    <name type="scientific">Candidatus Yanofskybacteria bacterium RIFCSPLOWO2_01_FULL_49_17</name>
    <dbReference type="NCBI Taxonomy" id="1802700"/>
    <lineage>
        <taxon>Bacteria</taxon>
        <taxon>Candidatus Yanofskyibacteriota</taxon>
    </lineage>
</organism>
<dbReference type="GO" id="GO:1900753">
    <property type="term" value="P:doxorubicin transport"/>
    <property type="evidence" value="ECO:0007669"/>
    <property type="project" value="InterPro"/>
</dbReference>
<dbReference type="PANTHER" id="PTHR42711:SF19">
    <property type="entry name" value="DOXORUBICIN RESISTANCE ATP-BINDING PROTEIN DRRA"/>
    <property type="match status" value="1"/>
</dbReference>
<evidence type="ECO:0000256" key="7">
    <source>
        <dbReference type="ARBA" id="ARBA00023136"/>
    </source>
</evidence>
<dbReference type="GO" id="GO:0005524">
    <property type="term" value="F:ATP binding"/>
    <property type="evidence" value="ECO:0007669"/>
    <property type="project" value="UniProtKB-KW"/>
</dbReference>
<sequence length="311" mass="33750">MISVRNVSKSYGPKIIALDNISLGVKRGSITALLGPNGAGKTTLIRLMTTLLVPDSGAIRVAGYDTVRQAQKLRGAIGLAGQYVAVDETLTGQENLEMVGRLYHLSPSESATRAKGLLLKFDLQDAADRPVKTYSGGMRRRLDLAASLIARPAVLFLDEPTAGLDPRSRFMLWQTIRELVEQGTTVLLTTQYMEEADQLAHHIIVIDHGHIIAQGTADELKRQVGGDILELHVSERDKAHQIAALVSKYGISEPRVNKETGVITVPVEGGASILVDVIRDADAEDLKLLDIVLRRPSLDDVFLKLTGHTAI</sequence>
<dbReference type="InterPro" id="IPR017871">
    <property type="entry name" value="ABC_transporter-like_CS"/>
</dbReference>
<keyword evidence="5 10" id="KW-0067">ATP-binding</keyword>
<dbReference type="GO" id="GO:0016887">
    <property type="term" value="F:ATP hydrolysis activity"/>
    <property type="evidence" value="ECO:0007669"/>
    <property type="project" value="InterPro"/>
</dbReference>
<dbReference type="Pfam" id="PF00005">
    <property type="entry name" value="ABC_tran"/>
    <property type="match status" value="1"/>
</dbReference>
<dbReference type="Proteomes" id="UP000178444">
    <property type="component" value="Unassembled WGS sequence"/>
</dbReference>
<comment type="similarity">
    <text evidence="8">Belongs to the ABC transporter superfamily. Drug exporter-1 (DrugE1) (TC 3.A.1.105) family.</text>
</comment>
<keyword evidence="7" id="KW-0472">Membrane</keyword>
<dbReference type="FunFam" id="3.40.50.300:FF:000589">
    <property type="entry name" value="ABC transporter, ATP-binding subunit"/>
    <property type="match status" value="1"/>
</dbReference>
<dbReference type="PROSITE" id="PS50893">
    <property type="entry name" value="ABC_TRANSPORTER_2"/>
    <property type="match status" value="1"/>
</dbReference>
<dbReference type="PANTHER" id="PTHR42711">
    <property type="entry name" value="ABC TRANSPORTER ATP-BINDING PROTEIN"/>
    <property type="match status" value="1"/>
</dbReference>
<feature type="domain" description="ABC transporter" evidence="9">
    <location>
        <begin position="2"/>
        <end position="233"/>
    </location>
</feature>
<dbReference type="EMBL" id="MGKO01000008">
    <property type="protein sequence ID" value="OGN27703.1"/>
    <property type="molecule type" value="Genomic_DNA"/>
</dbReference>
<evidence type="ECO:0000256" key="4">
    <source>
        <dbReference type="ARBA" id="ARBA00022741"/>
    </source>
</evidence>
<dbReference type="InterPro" id="IPR005894">
    <property type="entry name" value="DrrA"/>
</dbReference>
<dbReference type="GO" id="GO:0005886">
    <property type="term" value="C:plasma membrane"/>
    <property type="evidence" value="ECO:0007669"/>
    <property type="project" value="UniProtKB-SubCell"/>
</dbReference>
<evidence type="ECO:0000256" key="5">
    <source>
        <dbReference type="ARBA" id="ARBA00022840"/>
    </source>
</evidence>
<dbReference type="PROSITE" id="PS00211">
    <property type="entry name" value="ABC_TRANSPORTER_1"/>
    <property type="match status" value="1"/>
</dbReference>
<evidence type="ECO:0000256" key="3">
    <source>
        <dbReference type="ARBA" id="ARBA00022475"/>
    </source>
</evidence>
<dbReference type="InterPro" id="IPR027417">
    <property type="entry name" value="P-loop_NTPase"/>
</dbReference>